<organism evidence="9 10">
    <name type="scientific">Asparagus officinalis</name>
    <name type="common">Garden asparagus</name>
    <dbReference type="NCBI Taxonomy" id="4686"/>
    <lineage>
        <taxon>Eukaryota</taxon>
        <taxon>Viridiplantae</taxon>
        <taxon>Streptophyta</taxon>
        <taxon>Embryophyta</taxon>
        <taxon>Tracheophyta</taxon>
        <taxon>Spermatophyta</taxon>
        <taxon>Magnoliopsida</taxon>
        <taxon>Liliopsida</taxon>
        <taxon>Asparagales</taxon>
        <taxon>Asparagaceae</taxon>
        <taxon>Asparagoideae</taxon>
        <taxon>Asparagus</taxon>
    </lineage>
</organism>
<evidence type="ECO:0000256" key="4">
    <source>
        <dbReference type="PROSITE-ProRule" id="PRU01002"/>
    </source>
</evidence>
<evidence type="ECO:0000256" key="6">
    <source>
        <dbReference type="SAM" id="MobiDB-lite"/>
    </source>
</evidence>
<evidence type="ECO:0000313" key="10">
    <source>
        <dbReference type="Proteomes" id="UP000243459"/>
    </source>
</evidence>
<reference evidence="10" key="1">
    <citation type="journal article" date="2017" name="Nat. Commun.">
        <title>The asparagus genome sheds light on the origin and evolution of a young Y chromosome.</title>
        <authorList>
            <person name="Harkess A."/>
            <person name="Zhou J."/>
            <person name="Xu C."/>
            <person name="Bowers J.E."/>
            <person name="Van der Hulst R."/>
            <person name="Ayyampalayam S."/>
            <person name="Mercati F."/>
            <person name="Riccardi P."/>
            <person name="McKain M.R."/>
            <person name="Kakrana A."/>
            <person name="Tang H."/>
            <person name="Ray J."/>
            <person name="Groenendijk J."/>
            <person name="Arikit S."/>
            <person name="Mathioni S.M."/>
            <person name="Nakano M."/>
            <person name="Shan H."/>
            <person name="Telgmann-Rauber A."/>
            <person name="Kanno A."/>
            <person name="Yue Z."/>
            <person name="Chen H."/>
            <person name="Li W."/>
            <person name="Chen Y."/>
            <person name="Xu X."/>
            <person name="Zhang Y."/>
            <person name="Luo S."/>
            <person name="Chen H."/>
            <person name="Gao J."/>
            <person name="Mao Z."/>
            <person name="Pires J.C."/>
            <person name="Luo M."/>
            <person name="Kudrna D."/>
            <person name="Wing R.A."/>
            <person name="Meyers B.C."/>
            <person name="Yi K."/>
            <person name="Kong H."/>
            <person name="Lavrijsen P."/>
            <person name="Sunseri F."/>
            <person name="Falavigna A."/>
            <person name="Ye Y."/>
            <person name="Leebens-Mack J.H."/>
            <person name="Chen G."/>
        </authorList>
    </citation>
    <scope>NUCLEOTIDE SEQUENCE [LARGE SCALE GENOMIC DNA]</scope>
    <source>
        <strain evidence="10">cv. DH0086</strain>
    </source>
</reference>
<dbReference type="InterPro" id="IPR031137">
    <property type="entry name" value="GRF"/>
</dbReference>
<dbReference type="GO" id="GO:0005634">
    <property type="term" value="C:nucleus"/>
    <property type="evidence" value="ECO:0007669"/>
    <property type="project" value="UniProtKB-SubCell"/>
</dbReference>
<dbReference type="InterPro" id="IPR014978">
    <property type="entry name" value="Gln-Leu-Gln_QLQ"/>
</dbReference>
<proteinExistence type="inferred from homology"/>
<dbReference type="Pfam" id="PF08880">
    <property type="entry name" value="QLQ"/>
    <property type="match status" value="1"/>
</dbReference>
<dbReference type="EMBL" id="CM007382">
    <property type="protein sequence ID" value="ONK78332.1"/>
    <property type="molecule type" value="Genomic_DNA"/>
</dbReference>
<dbReference type="PROSITE" id="PS51666">
    <property type="entry name" value="QLQ"/>
    <property type="match status" value="1"/>
</dbReference>
<gene>
    <name evidence="9" type="ORF">A4U43_C02F17440</name>
</gene>
<feature type="region of interest" description="Disordered" evidence="6">
    <location>
        <begin position="172"/>
        <end position="199"/>
    </location>
</feature>
<sequence>MIMDFSRIRQPFTTSQRQELELQALIFNYMASGIPIPSHLILPFRRNFSLQPISLHHSSKVSSPPSLKKVSYGRRVEEDPEPWRCKRTDGKKWRCSREASGDSKYCERHKHRGKKCFTKNPAMPLFTSSSACSSCSSFTPRPLALSSRPAEEEVKEEGEEHCFVFGADLRSKEAKRSPKSPVPIASSVGRTREKRDKQELTSDSIDLIFLGPVR</sequence>
<evidence type="ECO:0000259" key="7">
    <source>
        <dbReference type="PROSITE" id="PS51666"/>
    </source>
</evidence>
<feature type="domain" description="WRC" evidence="8">
    <location>
        <begin position="79"/>
        <end position="123"/>
    </location>
</feature>
<comment type="subcellular location">
    <subcellularLocation>
        <location evidence="1 5">Nucleus</location>
    </subcellularLocation>
</comment>
<evidence type="ECO:0000256" key="5">
    <source>
        <dbReference type="RuleBase" id="RU367127"/>
    </source>
</evidence>
<dbReference type="GO" id="GO:0006355">
    <property type="term" value="P:regulation of DNA-templated transcription"/>
    <property type="evidence" value="ECO:0007669"/>
    <property type="project" value="InterPro"/>
</dbReference>
<dbReference type="SMART" id="SM00951">
    <property type="entry name" value="QLQ"/>
    <property type="match status" value="1"/>
</dbReference>
<evidence type="ECO:0000313" key="9">
    <source>
        <dbReference type="EMBL" id="ONK78332.1"/>
    </source>
</evidence>
<feature type="compositionally biased region" description="Basic and acidic residues" evidence="6">
    <location>
        <begin position="190"/>
        <end position="199"/>
    </location>
</feature>
<evidence type="ECO:0000256" key="1">
    <source>
        <dbReference type="ARBA" id="ARBA00004123"/>
    </source>
</evidence>
<dbReference type="Pfam" id="PF08879">
    <property type="entry name" value="WRC"/>
    <property type="match status" value="1"/>
</dbReference>
<accession>A0A5P1FJN5</accession>
<comment type="similarity">
    <text evidence="2 5">Belongs to the GRF family.</text>
</comment>
<name>A0A5P1FJN5_ASPOF</name>
<evidence type="ECO:0000259" key="8">
    <source>
        <dbReference type="PROSITE" id="PS51667"/>
    </source>
</evidence>
<dbReference type="GO" id="GO:0006351">
    <property type="term" value="P:DNA-templated transcription"/>
    <property type="evidence" value="ECO:0007669"/>
    <property type="project" value="UniProtKB-UniRule"/>
</dbReference>
<dbReference type="AlphaFoldDB" id="A0A5P1FJN5"/>
<comment type="domain">
    <text evidence="5">The QLQ domain and WRC domain may be involved in protein-protein interaction and DNA-binding, respectively.</text>
</comment>
<dbReference type="PANTHER" id="PTHR31602:SF46">
    <property type="entry name" value="GROWTH-REGULATING FACTOR 6"/>
    <property type="match status" value="1"/>
</dbReference>
<dbReference type="PANTHER" id="PTHR31602">
    <property type="entry name" value="GROWTH-REGULATING FACTOR 5"/>
    <property type="match status" value="1"/>
</dbReference>
<comment type="caution">
    <text evidence="4">Lacks conserved residue(s) required for the propagation of feature annotation.</text>
</comment>
<keyword evidence="3 5" id="KW-0539">Nucleus</keyword>
<feature type="non-terminal residue" evidence="9">
    <location>
        <position position="214"/>
    </location>
</feature>
<dbReference type="Proteomes" id="UP000243459">
    <property type="component" value="Chromosome 2"/>
</dbReference>
<keyword evidence="5" id="KW-0804">Transcription</keyword>
<dbReference type="InterPro" id="IPR014977">
    <property type="entry name" value="WRC_dom"/>
</dbReference>
<keyword evidence="10" id="KW-1185">Reference proteome</keyword>
<dbReference type="GO" id="GO:0005524">
    <property type="term" value="F:ATP binding"/>
    <property type="evidence" value="ECO:0007669"/>
    <property type="project" value="UniProtKB-UniRule"/>
</dbReference>
<keyword evidence="5" id="KW-0010">Activator</keyword>
<dbReference type="GO" id="GO:0032502">
    <property type="term" value="P:developmental process"/>
    <property type="evidence" value="ECO:0007669"/>
    <property type="project" value="InterPro"/>
</dbReference>
<comment type="function">
    <text evidence="5">Transcription activator.</text>
</comment>
<dbReference type="PROSITE" id="PS51667">
    <property type="entry name" value="WRC"/>
    <property type="match status" value="1"/>
</dbReference>
<feature type="domain" description="QLQ" evidence="7">
    <location>
        <begin position="11"/>
        <end position="46"/>
    </location>
</feature>
<protein>
    <recommendedName>
        <fullName evidence="5">Growth-regulating factor</fullName>
    </recommendedName>
</protein>
<evidence type="ECO:0000256" key="2">
    <source>
        <dbReference type="ARBA" id="ARBA00008122"/>
    </source>
</evidence>
<evidence type="ECO:0000256" key="3">
    <source>
        <dbReference type="ARBA" id="ARBA00023242"/>
    </source>
</evidence>
<keyword evidence="5" id="KW-0805">Transcription regulation</keyword>